<dbReference type="EMBL" id="JAGGMB010000013">
    <property type="protein sequence ID" value="MBP2079147.1"/>
    <property type="molecule type" value="Genomic_DNA"/>
</dbReference>
<evidence type="ECO:0000313" key="2">
    <source>
        <dbReference type="EMBL" id="MBP2079147.1"/>
    </source>
</evidence>
<proteinExistence type="predicted"/>
<gene>
    <name evidence="2" type="ORF">J2Z64_003418</name>
</gene>
<dbReference type="AlphaFoldDB" id="A0A9X0YVG9"/>
<dbReference type="PROSITE" id="PS51186">
    <property type="entry name" value="GNAT"/>
    <property type="match status" value="1"/>
</dbReference>
<reference evidence="2" key="1">
    <citation type="submission" date="2021-03" db="EMBL/GenBank/DDBJ databases">
        <title>Genomic Encyclopedia of Type Strains, Phase IV (KMG-IV): sequencing the most valuable type-strain genomes for metagenomic binning, comparative biology and taxonomic classification.</title>
        <authorList>
            <person name="Goeker M."/>
        </authorList>
    </citation>
    <scope>NUCLEOTIDE SEQUENCE</scope>
    <source>
        <strain evidence="2">DSM 107338</strain>
    </source>
</reference>
<keyword evidence="2" id="KW-0689">Ribosomal protein</keyword>
<name>A0A9X0YVG9_9BACI</name>
<organism evidence="2 3">
    <name type="scientific">Oceanobacillus polygoni</name>
    <dbReference type="NCBI Taxonomy" id="1235259"/>
    <lineage>
        <taxon>Bacteria</taxon>
        <taxon>Bacillati</taxon>
        <taxon>Bacillota</taxon>
        <taxon>Bacilli</taxon>
        <taxon>Bacillales</taxon>
        <taxon>Bacillaceae</taxon>
        <taxon>Oceanobacillus</taxon>
    </lineage>
</organism>
<comment type="caution">
    <text evidence="2">The sequence shown here is derived from an EMBL/GenBank/DDBJ whole genome shotgun (WGS) entry which is preliminary data.</text>
</comment>
<sequence>MSQNNIKITPYHPKYAEQTVNMWRASKEQAIGQNEIHSFESQIDFLNNILPKEFDIDLAIIDKKVVGMIAYNESEVSQLYIHIEYQRMGIGKILLEKAKEQSRGRLTLYTFEVNEKAQRFYEKHGFKIIGRGHENEKNLPDIQYEWIFE</sequence>
<dbReference type="InterPro" id="IPR050276">
    <property type="entry name" value="MshD_Acetyltransferase"/>
</dbReference>
<dbReference type="PANTHER" id="PTHR43617:SF38">
    <property type="entry name" value="N-ACETYLTRANSFERASE DOMAIN-CONTAINING PROTEIN"/>
    <property type="match status" value="1"/>
</dbReference>
<dbReference type="SUPFAM" id="SSF55729">
    <property type="entry name" value="Acyl-CoA N-acyltransferases (Nat)"/>
    <property type="match status" value="1"/>
</dbReference>
<dbReference type="Gene3D" id="3.40.630.30">
    <property type="match status" value="1"/>
</dbReference>
<dbReference type="InterPro" id="IPR016181">
    <property type="entry name" value="Acyl_CoA_acyltransferase"/>
</dbReference>
<dbReference type="OrthoDB" id="9789605at2"/>
<feature type="domain" description="N-acetyltransferase" evidence="1">
    <location>
        <begin position="6"/>
        <end position="149"/>
    </location>
</feature>
<dbReference type="InterPro" id="IPR000182">
    <property type="entry name" value="GNAT_dom"/>
</dbReference>
<dbReference type="CDD" id="cd04301">
    <property type="entry name" value="NAT_SF"/>
    <property type="match status" value="1"/>
</dbReference>
<evidence type="ECO:0000313" key="3">
    <source>
        <dbReference type="Proteomes" id="UP001138793"/>
    </source>
</evidence>
<dbReference type="PANTHER" id="PTHR43617">
    <property type="entry name" value="L-AMINO ACID N-ACETYLTRANSFERASE"/>
    <property type="match status" value="1"/>
</dbReference>
<dbReference type="Proteomes" id="UP001138793">
    <property type="component" value="Unassembled WGS sequence"/>
</dbReference>
<dbReference type="GO" id="GO:0016747">
    <property type="term" value="F:acyltransferase activity, transferring groups other than amino-acyl groups"/>
    <property type="evidence" value="ECO:0007669"/>
    <property type="project" value="InterPro"/>
</dbReference>
<dbReference type="GO" id="GO:0005840">
    <property type="term" value="C:ribosome"/>
    <property type="evidence" value="ECO:0007669"/>
    <property type="project" value="UniProtKB-KW"/>
</dbReference>
<dbReference type="Pfam" id="PF00583">
    <property type="entry name" value="Acetyltransf_1"/>
    <property type="match status" value="1"/>
</dbReference>
<keyword evidence="2" id="KW-0687">Ribonucleoprotein</keyword>
<evidence type="ECO:0000259" key="1">
    <source>
        <dbReference type="PROSITE" id="PS51186"/>
    </source>
</evidence>
<protein>
    <submittedName>
        <fullName evidence="2">Ribosomal protein S18 acetylase RimI-like enzyme</fullName>
    </submittedName>
</protein>
<accession>A0A9X0YVG9</accession>
<keyword evidence="3" id="KW-1185">Reference proteome</keyword>